<keyword evidence="4" id="KW-1185">Reference proteome</keyword>
<dbReference type="PANTHER" id="PTHR37810:SF5">
    <property type="entry name" value="IMMUNITY PROTEIN SDPI"/>
    <property type="match status" value="1"/>
</dbReference>
<reference evidence="3 4" key="1">
    <citation type="submission" date="2022-11" db="EMBL/GenBank/DDBJ databases">
        <title>Study of microbial diversity in lake waters.</title>
        <authorList>
            <person name="Zhang J."/>
        </authorList>
    </citation>
    <scope>NUCLEOTIDE SEQUENCE [LARGE SCALE GENOMIC DNA]</scope>
    <source>
        <strain evidence="3 4">DT12</strain>
    </source>
</reference>
<keyword evidence="1" id="KW-1133">Transmembrane helix</keyword>
<gene>
    <name evidence="3" type="ORF">OS242_14665</name>
</gene>
<evidence type="ECO:0000256" key="1">
    <source>
        <dbReference type="SAM" id="Phobius"/>
    </source>
</evidence>
<proteinExistence type="predicted"/>
<feature type="transmembrane region" description="Helical" evidence="1">
    <location>
        <begin position="125"/>
        <end position="143"/>
    </location>
</feature>
<dbReference type="InterPro" id="IPR012867">
    <property type="entry name" value="DUF1648"/>
</dbReference>
<dbReference type="PIRSF" id="PIRSF038959">
    <property type="entry name" value="SdpI"/>
    <property type="match status" value="1"/>
</dbReference>
<dbReference type="Proteomes" id="UP001208017">
    <property type="component" value="Unassembled WGS sequence"/>
</dbReference>
<dbReference type="InterPro" id="IPR025962">
    <property type="entry name" value="SdpI/YhfL"/>
</dbReference>
<feature type="transmembrane region" description="Helical" evidence="1">
    <location>
        <begin position="193"/>
        <end position="214"/>
    </location>
</feature>
<comment type="caution">
    <text evidence="3">The sequence shown here is derived from an EMBL/GenBank/DDBJ whole genome shotgun (WGS) entry which is preliminary data.</text>
</comment>
<name>A0ABT3X5R5_9BACL</name>
<accession>A0ABT3X5R5</accession>
<dbReference type="Pfam" id="PF07853">
    <property type="entry name" value="DUF1648"/>
    <property type="match status" value="1"/>
</dbReference>
<dbReference type="RefSeq" id="WP_267152439.1">
    <property type="nucleotide sequence ID" value="NZ_JAPMLT010000009.1"/>
</dbReference>
<feature type="transmembrane region" description="Helical" evidence="1">
    <location>
        <begin position="169"/>
        <end position="187"/>
    </location>
</feature>
<evidence type="ECO:0000313" key="4">
    <source>
        <dbReference type="Proteomes" id="UP001208017"/>
    </source>
</evidence>
<feature type="domain" description="DUF1648" evidence="2">
    <location>
        <begin position="16"/>
        <end position="62"/>
    </location>
</feature>
<feature type="transmembrane region" description="Helical" evidence="1">
    <location>
        <begin position="53"/>
        <end position="73"/>
    </location>
</feature>
<protein>
    <submittedName>
        <fullName evidence="3">SdpI family protein</fullName>
    </submittedName>
</protein>
<keyword evidence="1" id="KW-0812">Transmembrane</keyword>
<dbReference type="InterPro" id="IPR026272">
    <property type="entry name" value="SdpI"/>
</dbReference>
<dbReference type="EMBL" id="JAPMLT010000009">
    <property type="protein sequence ID" value="MCX7571192.1"/>
    <property type="molecule type" value="Genomic_DNA"/>
</dbReference>
<sequence length="222" mass="24803">MKWMKGNRVAVWLIVLIALVPSVIGGIYYQELPDQVASHFNEKGEPDDTQDKASFLIVTGLMNLLIPLFLLGLSKIDPKKENYIKFAPAMRTIAVATTMLLSGSLTMVVFYNLGYEFPFKMERVVMAALGLLFLWIGNVTGQIRPNYMVGIRTPWTMASEEVWRRTHRMGGPVMMIGGLVLIVLALLTDVTLLAVLPVVIGSALIPAVYSFVIYRNLQRQVK</sequence>
<dbReference type="PANTHER" id="PTHR37810">
    <property type="entry name" value="IMMUNITY PROTEIN SDPI"/>
    <property type="match status" value="1"/>
</dbReference>
<evidence type="ECO:0000259" key="2">
    <source>
        <dbReference type="Pfam" id="PF07853"/>
    </source>
</evidence>
<keyword evidence="1" id="KW-0472">Membrane</keyword>
<feature type="transmembrane region" description="Helical" evidence="1">
    <location>
        <begin position="93"/>
        <end position="113"/>
    </location>
</feature>
<dbReference type="Pfam" id="PF13630">
    <property type="entry name" value="SdpI"/>
    <property type="match status" value="1"/>
</dbReference>
<organism evidence="3 4">
    <name type="scientific">Tumebacillus lacus</name>
    <dbReference type="NCBI Taxonomy" id="2995335"/>
    <lineage>
        <taxon>Bacteria</taxon>
        <taxon>Bacillati</taxon>
        <taxon>Bacillota</taxon>
        <taxon>Bacilli</taxon>
        <taxon>Bacillales</taxon>
        <taxon>Alicyclobacillaceae</taxon>
        <taxon>Tumebacillus</taxon>
    </lineage>
</organism>
<evidence type="ECO:0000313" key="3">
    <source>
        <dbReference type="EMBL" id="MCX7571192.1"/>
    </source>
</evidence>